<dbReference type="EMBL" id="CP006691">
    <property type="protein sequence ID" value="AGT74874.1"/>
    <property type="molecule type" value="Genomic_DNA"/>
</dbReference>
<evidence type="ECO:0000313" key="2">
    <source>
        <dbReference type="Proteomes" id="UP000015920"/>
    </source>
</evidence>
<organism evidence="1 2">
    <name type="scientific">Helicobacter pylori SouthAfrica20</name>
    <dbReference type="NCBI Taxonomy" id="1352356"/>
    <lineage>
        <taxon>Bacteria</taxon>
        <taxon>Pseudomonadati</taxon>
        <taxon>Campylobacterota</taxon>
        <taxon>Epsilonproteobacteria</taxon>
        <taxon>Campylobacterales</taxon>
        <taxon>Helicobacteraceae</taxon>
        <taxon>Helicobacter</taxon>
    </lineage>
</organism>
<dbReference type="HOGENOM" id="CLU_1989551_0_0_7"/>
<protein>
    <submittedName>
        <fullName evidence="1">Uncharacterized protein</fullName>
    </submittedName>
</protein>
<dbReference type="PATRIC" id="fig|1352356.3.peg.1627"/>
<evidence type="ECO:0000313" key="1">
    <source>
        <dbReference type="EMBL" id="AGT74874.1"/>
    </source>
</evidence>
<proteinExistence type="predicted"/>
<dbReference type="AlphaFoldDB" id="T1UC09"/>
<reference evidence="1 2" key="1">
    <citation type="journal article" date="2013" name="Genome Announc.">
        <title>Genome Sequences of Three hpAfrica2 Strains of Helicobacter pylori.</title>
        <authorList>
            <person name="Duncan S.S."/>
            <person name="Bertoli M.T."/>
            <person name="Kersulyte D."/>
            <person name="Valk P.L."/>
            <person name="Tamma S."/>
            <person name="Segal I."/>
            <person name="McClain M.S."/>
            <person name="Cover T.L."/>
            <person name="Berg D.E."/>
        </authorList>
    </citation>
    <scope>NUCLEOTIDE SEQUENCE [LARGE SCALE GENOMIC DNA]</scope>
    <source>
        <strain evidence="1">SouthAfrica20</strain>
    </source>
</reference>
<sequence>MENKRAGTKLDELLKSDQILKYLELNPNLMLTDYLNFMWVGKDEENKPLIKKEISIASLDEPSKPLKPIPQTERDLIEFFRGFFNYEAAPITNAKDFANAFKRTHQVFKRRSSCIPKKRASFWHF</sequence>
<gene>
    <name evidence="1" type="ORF">HPSA20_1667</name>
</gene>
<accession>T1UC09</accession>
<name>T1UC09_HELPX</name>
<dbReference type="KEGG" id="hpys:HPSA20_1667"/>
<dbReference type="Proteomes" id="UP000015920">
    <property type="component" value="Chromosome"/>
</dbReference>